<reference evidence="2 3" key="1">
    <citation type="submission" date="2020-10" db="EMBL/GenBank/DDBJ databases">
        <title>Draft genome of Ramlibacter aquaticus LMG 30558.</title>
        <authorList>
            <person name="Props R."/>
        </authorList>
    </citation>
    <scope>NUCLEOTIDE SEQUENCE [LARGE SCALE GENOMIC DNA]</scope>
    <source>
        <strain evidence="2 3">LMG 30558</strain>
    </source>
</reference>
<protein>
    <submittedName>
        <fullName evidence="2">FAD-dependent oxidoreductase</fullName>
    </submittedName>
</protein>
<dbReference type="InterPro" id="IPR036188">
    <property type="entry name" value="FAD/NAD-bd_sf"/>
</dbReference>
<evidence type="ECO:0000313" key="2">
    <source>
        <dbReference type="EMBL" id="MBE7942794.1"/>
    </source>
</evidence>
<dbReference type="PANTHER" id="PTHR42923:SF17">
    <property type="entry name" value="AMINE OXIDASE DOMAIN-CONTAINING PROTEIN"/>
    <property type="match status" value="1"/>
</dbReference>
<dbReference type="Gene3D" id="3.30.70.1990">
    <property type="match status" value="1"/>
</dbReference>
<proteinExistence type="predicted"/>
<dbReference type="InterPro" id="IPR002937">
    <property type="entry name" value="Amino_oxidase"/>
</dbReference>
<dbReference type="Proteomes" id="UP000715965">
    <property type="component" value="Unassembled WGS sequence"/>
</dbReference>
<dbReference type="Gene3D" id="3.50.50.60">
    <property type="entry name" value="FAD/NAD(P)-binding domain"/>
    <property type="match status" value="1"/>
</dbReference>
<feature type="domain" description="Amine oxidase" evidence="1">
    <location>
        <begin position="10"/>
        <end position="288"/>
    </location>
</feature>
<dbReference type="Pfam" id="PF01593">
    <property type="entry name" value="Amino_oxidase"/>
    <property type="match status" value="1"/>
</dbReference>
<keyword evidence="3" id="KW-1185">Reference proteome</keyword>
<gene>
    <name evidence="2" type="ORF">IM725_19670</name>
</gene>
<sequence length="434" mass="48253">MKVAIVGSGIAGLAAAHTLRGKARVTLFEADHHFGGHAHTVNLTLDGVTAGVDTGFLVFNHRTYPGLVALFRELGVETAASDMSFSVQTPQAGGRWLEWSGTNLDTVFSQRGNLLRPRFWRMLSDLMRFNAMATRAVTSGEEPSPEPLGDFLDRNRFCAEFREWYLLPMIACIWSCPTEQMLRFPAATLFRFCHNHGLLQVADRPQWHTVTGGSRGYVSRIVREVDDARLATPVRRIERDAAGVTVLTDAGPERFDQVVLATHPDQALQMLASPSAQEWELLRSIRYQRNRAVLHTDASVLPRNKRAWAAWNYEGTADTATNGRVCLHYLINRLQPLPWKQPVVVSLNPIREIARETIAGEFDYAHPVFDMAAIRAQEHLPLVQGQQRTWYAGAWARYGFHEDGLVAGRAAAQGLLAAAQAAPLIDPETQEALA</sequence>
<dbReference type="RefSeq" id="WP_193782339.1">
    <property type="nucleotide sequence ID" value="NZ_JADDOJ010000143.1"/>
</dbReference>
<accession>A0ABR9SKX0</accession>
<dbReference type="InterPro" id="IPR050464">
    <property type="entry name" value="Zeta_carotene_desat/Oxidored"/>
</dbReference>
<dbReference type="PANTHER" id="PTHR42923">
    <property type="entry name" value="PROTOPORPHYRINOGEN OXIDASE"/>
    <property type="match status" value="1"/>
</dbReference>
<evidence type="ECO:0000313" key="3">
    <source>
        <dbReference type="Proteomes" id="UP000715965"/>
    </source>
</evidence>
<evidence type="ECO:0000259" key="1">
    <source>
        <dbReference type="Pfam" id="PF01593"/>
    </source>
</evidence>
<dbReference type="Gene3D" id="1.10.405.20">
    <property type="match status" value="1"/>
</dbReference>
<name>A0ABR9SKX0_9BURK</name>
<organism evidence="2 3">
    <name type="scientific">Ramlibacter aquaticus</name>
    <dbReference type="NCBI Taxonomy" id="2780094"/>
    <lineage>
        <taxon>Bacteria</taxon>
        <taxon>Pseudomonadati</taxon>
        <taxon>Pseudomonadota</taxon>
        <taxon>Betaproteobacteria</taxon>
        <taxon>Burkholderiales</taxon>
        <taxon>Comamonadaceae</taxon>
        <taxon>Ramlibacter</taxon>
    </lineage>
</organism>
<comment type="caution">
    <text evidence="2">The sequence shown here is derived from an EMBL/GenBank/DDBJ whole genome shotgun (WGS) entry which is preliminary data.</text>
</comment>
<dbReference type="SUPFAM" id="SSF51905">
    <property type="entry name" value="FAD/NAD(P)-binding domain"/>
    <property type="match status" value="1"/>
</dbReference>
<dbReference type="EMBL" id="JADDOJ010000143">
    <property type="protein sequence ID" value="MBE7942794.1"/>
    <property type="molecule type" value="Genomic_DNA"/>
</dbReference>